<evidence type="ECO:0008006" key="4">
    <source>
        <dbReference type="Google" id="ProtNLM"/>
    </source>
</evidence>
<accession>A0A7K4MYC9</accession>
<gene>
    <name evidence="2" type="ORF">HX858_09505</name>
</gene>
<keyword evidence="1" id="KW-0175">Coiled coil</keyword>
<dbReference type="PANTHER" id="PTHR32114:SF2">
    <property type="entry name" value="ABC TRANSPORTER ABCH.3"/>
    <property type="match status" value="1"/>
</dbReference>
<evidence type="ECO:0000313" key="3">
    <source>
        <dbReference type="Proteomes" id="UP000575480"/>
    </source>
</evidence>
<dbReference type="EMBL" id="JACATH010000032">
    <property type="protein sequence ID" value="NWJ57963.1"/>
    <property type="molecule type" value="Genomic_DNA"/>
</dbReference>
<reference evidence="2 3" key="1">
    <citation type="journal article" date="2019" name="Environ. Microbiol.">
        <title>Genomics insights into ecotype formation of ammonia-oxidizing archaea in the deep ocean.</title>
        <authorList>
            <person name="Wang Y."/>
            <person name="Huang J.M."/>
            <person name="Cui G.J."/>
            <person name="Nunoura T."/>
            <person name="Takaki Y."/>
            <person name="Li W.L."/>
            <person name="Li J."/>
            <person name="Gao Z.M."/>
            <person name="Takai K."/>
            <person name="Zhang A.Q."/>
            <person name="Stepanauskas R."/>
        </authorList>
    </citation>
    <scope>NUCLEOTIDE SEQUENCE [LARGE SCALE GENOMIC DNA]</scope>
    <source>
        <strain evidence="2 3">L15a</strain>
    </source>
</reference>
<dbReference type="Proteomes" id="UP000575480">
    <property type="component" value="Unassembled WGS sequence"/>
</dbReference>
<sequence length="425" mass="50089">FMQLRARHRREVVEEILDIQIFSLMNMLLKMKLRDIANDIKNTEYQYELTREKIALHKKYIEDMKKNKKEFIKEKSSLLASNEEEIFKKKSDIKSHLDNNKKLLLQISDNDKVIKAHIKLKDIRSTLREKKKNNGIMVEFFESNDDCPTCEQHIDEKFKENMIIKYQEEVNKFTDALIELKEVLLKSNKRQESISEIAKTIRENEVHVAKENSSITQLEKFNSTLQLELDQLQSGAISKPDYNKLKKLELKMVDVEKQKRELKEDQTYSEAVRNMLQDTGIKTKIIKQYLPIMNKLINTYLTAMEFYVNFTLDENFSETIKSRYRDEFTYDSFSEGEKMRIDLALLFTWRAIAKMKNSTNTNLLMLDEIFDSSLDSTGTDEFLKILNTLGGENVFVISHKQDALSDKFKSTIKFEKTKNFSHVVD</sequence>
<dbReference type="AlphaFoldDB" id="A0A7K4MYC9"/>
<dbReference type="SUPFAM" id="SSF52540">
    <property type="entry name" value="P-loop containing nucleoside triphosphate hydrolases"/>
    <property type="match status" value="1"/>
</dbReference>
<evidence type="ECO:0000313" key="2">
    <source>
        <dbReference type="EMBL" id="NWJ57963.1"/>
    </source>
</evidence>
<organism evidence="2 3">
    <name type="scientific">Marine Group I thaumarchaeote</name>
    <dbReference type="NCBI Taxonomy" id="2511932"/>
    <lineage>
        <taxon>Archaea</taxon>
        <taxon>Nitrososphaerota</taxon>
        <taxon>Marine Group I</taxon>
    </lineage>
</organism>
<feature type="non-terminal residue" evidence="2">
    <location>
        <position position="1"/>
    </location>
</feature>
<name>A0A7K4MYC9_9ARCH</name>
<comment type="caution">
    <text evidence="2">The sequence shown here is derived from an EMBL/GenBank/DDBJ whole genome shotgun (WGS) entry which is preliminary data.</text>
</comment>
<dbReference type="Gene3D" id="3.40.50.300">
    <property type="entry name" value="P-loop containing nucleotide triphosphate hydrolases"/>
    <property type="match status" value="1"/>
</dbReference>
<evidence type="ECO:0000256" key="1">
    <source>
        <dbReference type="ARBA" id="ARBA00023054"/>
    </source>
</evidence>
<proteinExistence type="predicted"/>
<dbReference type="SUPFAM" id="SSF75712">
    <property type="entry name" value="Rad50 coiled-coil Zn hook"/>
    <property type="match status" value="1"/>
</dbReference>
<dbReference type="PANTHER" id="PTHR32114">
    <property type="entry name" value="ABC TRANSPORTER ABCH.3"/>
    <property type="match status" value="1"/>
</dbReference>
<protein>
    <recommendedName>
        <fullName evidence="4">SMC family ATPase</fullName>
    </recommendedName>
</protein>
<dbReference type="InterPro" id="IPR027417">
    <property type="entry name" value="P-loop_NTPase"/>
</dbReference>